<proteinExistence type="predicted"/>
<protein>
    <submittedName>
        <fullName evidence="1">Uncharacterized protein</fullName>
    </submittedName>
</protein>
<organism evidence="1 2">
    <name type="scientific">Desulforapulum autotrophicum (strain ATCC 43914 / DSM 3382 / VKM B-1955 / HRM2)</name>
    <name type="common">Desulfobacterium autotrophicum</name>
    <dbReference type="NCBI Taxonomy" id="177437"/>
    <lineage>
        <taxon>Bacteria</taxon>
        <taxon>Pseudomonadati</taxon>
        <taxon>Thermodesulfobacteriota</taxon>
        <taxon>Desulfobacteria</taxon>
        <taxon>Desulfobacterales</taxon>
        <taxon>Desulfobacteraceae</taxon>
        <taxon>Desulforapulum</taxon>
    </lineage>
</organism>
<dbReference type="Proteomes" id="UP000000442">
    <property type="component" value="Chromosome"/>
</dbReference>
<dbReference type="STRING" id="177437.HRM2_23380"/>
<sequence length="121" mass="13856">MVAILLCTKYMTWYLVKHLGEWGIMRIKLNLDNHCVETEIRKLYNAKVKSCLRGQTITDHDADVIELLKALLETVDFPGLRSALKAVSGEKTYPAVLVVDRTNKPWIEIKNQRIEMGDKQG</sequence>
<reference evidence="1 2" key="1">
    <citation type="journal article" date="2009" name="Environ. Microbiol.">
        <title>Genome sequence of Desulfobacterium autotrophicum HRM2, a marine sulfate reducer oxidizing organic carbon completely to carbon dioxide.</title>
        <authorList>
            <person name="Strittmatter A.W."/>
            <person name="Liesegang H."/>
            <person name="Rabus R."/>
            <person name="Decker I."/>
            <person name="Amann J."/>
            <person name="Andres S."/>
            <person name="Henne A."/>
            <person name="Fricke W.F."/>
            <person name="Martinez-Arias R."/>
            <person name="Bartels D."/>
            <person name="Goesmann A."/>
            <person name="Krause L."/>
            <person name="Puehler A."/>
            <person name="Klenk H.P."/>
            <person name="Richter M."/>
            <person name="Schuler M."/>
            <person name="Gloeckner F.O."/>
            <person name="Meyerdierks A."/>
            <person name="Gottschalk G."/>
            <person name="Amann R."/>
        </authorList>
    </citation>
    <scope>NUCLEOTIDE SEQUENCE [LARGE SCALE GENOMIC DNA]</scope>
    <source>
        <strain evidence="2">ATCC 43914 / DSM 3382 / HRM2</strain>
    </source>
</reference>
<keyword evidence="2" id="KW-1185">Reference proteome</keyword>
<evidence type="ECO:0000313" key="1">
    <source>
        <dbReference type="EMBL" id="ACN15433.1"/>
    </source>
</evidence>
<gene>
    <name evidence="1" type="ordered locus">HRM2_23380</name>
</gene>
<dbReference type="HOGENOM" id="CLU_2034261_0_0_7"/>
<dbReference type="KEGG" id="dat:HRM2_23380"/>
<name>C0QEU1_DESAH</name>
<evidence type="ECO:0000313" key="2">
    <source>
        <dbReference type="Proteomes" id="UP000000442"/>
    </source>
</evidence>
<dbReference type="EMBL" id="CP001087">
    <property type="protein sequence ID" value="ACN15433.1"/>
    <property type="molecule type" value="Genomic_DNA"/>
</dbReference>
<dbReference type="AlphaFoldDB" id="C0QEU1"/>
<accession>C0QEU1</accession>